<organism evidence="2">
    <name type="scientific">Arion vulgaris</name>
    <dbReference type="NCBI Taxonomy" id="1028688"/>
    <lineage>
        <taxon>Eukaryota</taxon>
        <taxon>Metazoa</taxon>
        <taxon>Spiralia</taxon>
        <taxon>Lophotrochozoa</taxon>
        <taxon>Mollusca</taxon>
        <taxon>Gastropoda</taxon>
        <taxon>Heterobranchia</taxon>
        <taxon>Euthyneura</taxon>
        <taxon>Panpulmonata</taxon>
        <taxon>Eupulmonata</taxon>
        <taxon>Stylommatophora</taxon>
        <taxon>Helicina</taxon>
        <taxon>Arionoidea</taxon>
        <taxon>Arionidae</taxon>
        <taxon>Arion</taxon>
    </lineage>
</organism>
<reference evidence="2" key="1">
    <citation type="submission" date="2014-12" db="EMBL/GenBank/DDBJ databases">
        <title>Insight into the proteome of Arion vulgaris.</title>
        <authorList>
            <person name="Aradska J."/>
            <person name="Bulat T."/>
            <person name="Smidak R."/>
            <person name="Sarate P."/>
            <person name="Gangsoo J."/>
            <person name="Sialana F."/>
            <person name="Bilban M."/>
            <person name="Lubec G."/>
        </authorList>
    </citation>
    <scope>NUCLEOTIDE SEQUENCE</scope>
    <source>
        <tissue evidence="2">Skin</tissue>
    </source>
</reference>
<protein>
    <submittedName>
        <fullName evidence="2">Uncharacterized protein</fullName>
    </submittedName>
</protein>
<keyword evidence="1" id="KW-1133">Transmembrane helix</keyword>
<dbReference type="AlphaFoldDB" id="A0A0B6ZIP5"/>
<gene>
    <name evidence="2" type="primary">ORF63773</name>
</gene>
<evidence type="ECO:0000256" key="1">
    <source>
        <dbReference type="SAM" id="Phobius"/>
    </source>
</evidence>
<keyword evidence="1" id="KW-0472">Membrane</keyword>
<proteinExistence type="predicted"/>
<name>A0A0B6ZIP5_9EUPU</name>
<accession>A0A0B6ZIP5</accession>
<keyword evidence="1" id="KW-0812">Transmembrane</keyword>
<sequence length="60" mass="7194">MQCFQYCLLGFWITTFCCGVSIRYRIYKLLWKGKVKLETPINMKCKIIEYPFLSQAFIKS</sequence>
<dbReference type="EMBL" id="HACG01020886">
    <property type="protein sequence ID" value="CEK67751.1"/>
    <property type="molecule type" value="Transcribed_RNA"/>
</dbReference>
<evidence type="ECO:0000313" key="2">
    <source>
        <dbReference type="EMBL" id="CEK67751.1"/>
    </source>
</evidence>
<feature type="transmembrane region" description="Helical" evidence="1">
    <location>
        <begin position="6"/>
        <end position="26"/>
    </location>
</feature>